<feature type="transmembrane region" description="Helical" evidence="1">
    <location>
        <begin position="163"/>
        <end position="179"/>
    </location>
</feature>
<keyword evidence="1" id="KW-0812">Transmembrane</keyword>
<feature type="transmembrane region" description="Helical" evidence="1">
    <location>
        <begin position="191"/>
        <end position="208"/>
    </location>
</feature>
<dbReference type="OMA" id="MITIFHI"/>
<sequence>MNQEVDLYMITIFHIDNKLKTLAPIFYSIIFVIYLGNNIIFGELLLGKAEPFQYVTITLCCSIVINYCLIKLCSQQQVYVSQEIHLIGLGFAVLVLSALLSYKYNVMPFYSIILIKGWIAQAINETHLLGEMYQKKELICFIGISVGAILCTFEWTFQFLGILFGWIGAASMVIIGHNLKKVKKVRTHTITQYVMIYTITILGLYYPIHKFGTFNVELVTYSIINGVLFPLCCTLFLHGFQIGYPSMNLAIFMLINMSGAALQIGHQFDMLSLLGIFICLISVSYLLLNHKSYIEVAGFEIEAEENPYYELNQYHQRI</sequence>
<dbReference type="AlphaFoldDB" id="A0A8S1NVA4"/>
<feature type="transmembrane region" description="Helical" evidence="1">
    <location>
        <begin position="21"/>
        <end position="40"/>
    </location>
</feature>
<protein>
    <submittedName>
        <fullName evidence="2">Uncharacterized protein</fullName>
    </submittedName>
</protein>
<evidence type="ECO:0000313" key="2">
    <source>
        <dbReference type="EMBL" id="CAD8097287.1"/>
    </source>
</evidence>
<keyword evidence="1" id="KW-1133">Transmembrane helix</keyword>
<gene>
    <name evidence="2" type="ORF">PPRIM_AZ9-3.1.T1030156</name>
</gene>
<keyword evidence="1" id="KW-0472">Membrane</keyword>
<name>A0A8S1NVA4_PARPR</name>
<keyword evidence="3" id="KW-1185">Reference proteome</keyword>
<feature type="transmembrane region" description="Helical" evidence="1">
    <location>
        <begin position="247"/>
        <end position="264"/>
    </location>
</feature>
<dbReference type="Proteomes" id="UP000688137">
    <property type="component" value="Unassembled WGS sequence"/>
</dbReference>
<evidence type="ECO:0000313" key="3">
    <source>
        <dbReference type="Proteomes" id="UP000688137"/>
    </source>
</evidence>
<accession>A0A8S1NVA4</accession>
<dbReference type="EMBL" id="CAJJDM010000106">
    <property type="protein sequence ID" value="CAD8097287.1"/>
    <property type="molecule type" value="Genomic_DNA"/>
</dbReference>
<reference evidence="2" key="1">
    <citation type="submission" date="2021-01" db="EMBL/GenBank/DDBJ databases">
        <authorList>
            <consortium name="Genoscope - CEA"/>
            <person name="William W."/>
        </authorList>
    </citation>
    <scope>NUCLEOTIDE SEQUENCE</scope>
</reference>
<comment type="caution">
    <text evidence="2">The sequence shown here is derived from an EMBL/GenBank/DDBJ whole genome shotgun (WGS) entry which is preliminary data.</text>
</comment>
<organism evidence="2 3">
    <name type="scientific">Paramecium primaurelia</name>
    <dbReference type="NCBI Taxonomy" id="5886"/>
    <lineage>
        <taxon>Eukaryota</taxon>
        <taxon>Sar</taxon>
        <taxon>Alveolata</taxon>
        <taxon>Ciliophora</taxon>
        <taxon>Intramacronucleata</taxon>
        <taxon>Oligohymenophorea</taxon>
        <taxon>Peniculida</taxon>
        <taxon>Parameciidae</taxon>
        <taxon>Paramecium</taxon>
    </lineage>
</organism>
<evidence type="ECO:0000256" key="1">
    <source>
        <dbReference type="SAM" id="Phobius"/>
    </source>
</evidence>
<feature type="transmembrane region" description="Helical" evidence="1">
    <location>
        <begin position="52"/>
        <end position="72"/>
    </location>
</feature>
<feature type="transmembrane region" description="Helical" evidence="1">
    <location>
        <begin position="220"/>
        <end position="240"/>
    </location>
</feature>
<feature type="transmembrane region" description="Helical" evidence="1">
    <location>
        <begin position="84"/>
        <end position="102"/>
    </location>
</feature>
<feature type="transmembrane region" description="Helical" evidence="1">
    <location>
        <begin position="270"/>
        <end position="288"/>
    </location>
</feature>
<proteinExistence type="predicted"/>